<dbReference type="InterPro" id="IPR012610">
    <property type="entry name" value="SASP_SspH"/>
</dbReference>
<dbReference type="RefSeq" id="WP_188689125.1">
    <property type="nucleotide sequence ID" value="NZ_BMIR01000002.1"/>
</dbReference>
<comment type="caution">
    <text evidence="4">The sequence shown here is derived from an EMBL/GenBank/DDBJ whole genome shotgun (WGS) entry which is preliminary data.</text>
</comment>
<dbReference type="Proteomes" id="UP000628775">
    <property type="component" value="Unassembled WGS sequence"/>
</dbReference>
<reference evidence="4" key="2">
    <citation type="submission" date="2020-09" db="EMBL/GenBank/DDBJ databases">
        <authorList>
            <person name="Sun Q."/>
            <person name="Zhou Y."/>
        </authorList>
    </citation>
    <scope>NUCLEOTIDE SEQUENCE</scope>
    <source>
        <strain evidence="4">CGMCC 1.15371</strain>
    </source>
</reference>
<evidence type="ECO:0000256" key="2">
    <source>
        <dbReference type="ARBA" id="ARBA00006573"/>
    </source>
</evidence>
<dbReference type="EMBL" id="BMIR01000002">
    <property type="protein sequence ID" value="GGE30587.1"/>
    <property type="molecule type" value="Genomic_DNA"/>
</dbReference>
<sequence length="59" mass="6672">MNKERAIEIVNSPEMISVSYQGQPIYIQHVNDSGETARIYPLSAPEQEQEVPLTSLIEQ</sequence>
<comment type="subcellular location">
    <subcellularLocation>
        <location evidence="1">Spore core</location>
    </subcellularLocation>
</comment>
<evidence type="ECO:0000313" key="5">
    <source>
        <dbReference type="Proteomes" id="UP000628775"/>
    </source>
</evidence>
<keyword evidence="3" id="KW-0749">Sporulation</keyword>
<protein>
    <submittedName>
        <fullName evidence="4">Small, acid-soluble spore protein H</fullName>
    </submittedName>
</protein>
<evidence type="ECO:0000256" key="3">
    <source>
        <dbReference type="ARBA" id="ARBA00022969"/>
    </source>
</evidence>
<name>A0A8J2VLI8_9BACL</name>
<organism evidence="4 5">
    <name type="scientific">Pullulanibacillus camelliae</name>
    <dbReference type="NCBI Taxonomy" id="1707096"/>
    <lineage>
        <taxon>Bacteria</taxon>
        <taxon>Bacillati</taxon>
        <taxon>Bacillota</taxon>
        <taxon>Bacilli</taxon>
        <taxon>Bacillales</taxon>
        <taxon>Sporolactobacillaceae</taxon>
        <taxon>Pullulanibacillus</taxon>
    </lineage>
</organism>
<dbReference type="HAMAP" id="MF_00667">
    <property type="entry name" value="SspH"/>
    <property type="match status" value="1"/>
</dbReference>
<accession>A0A8J2VLI8</accession>
<dbReference type="GO" id="GO:0042601">
    <property type="term" value="C:endospore-forming forespore"/>
    <property type="evidence" value="ECO:0007669"/>
    <property type="project" value="InterPro"/>
</dbReference>
<dbReference type="GO" id="GO:0030436">
    <property type="term" value="P:asexual sporulation"/>
    <property type="evidence" value="ECO:0007669"/>
    <property type="project" value="InterPro"/>
</dbReference>
<evidence type="ECO:0000256" key="1">
    <source>
        <dbReference type="ARBA" id="ARBA00004288"/>
    </source>
</evidence>
<dbReference type="Pfam" id="PF08141">
    <property type="entry name" value="SspH"/>
    <property type="match status" value="1"/>
</dbReference>
<dbReference type="GO" id="GO:0030435">
    <property type="term" value="P:sporulation resulting in formation of a cellular spore"/>
    <property type="evidence" value="ECO:0007669"/>
    <property type="project" value="UniProtKB-KW"/>
</dbReference>
<gene>
    <name evidence="4" type="primary">sspH</name>
    <name evidence="4" type="ORF">GCM10011391_06570</name>
</gene>
<comment type="similarity">
    <text evidence="2">Belongs to the SspH family.</text>
</comment>
<evidence type="ECO:0000313" key="4">
    <source>
        <dbReference type="EMBL" id="GGE30587.1"/>
    </source>
</evidence>
<reference evidence="4" key="1">
    <citation type="journal article" date="2014" name="Int. J. Syst. Evol. Microbiol.">
        <title>Complete genome sequence of Corynebacterium casei LMG S-19264T (=DSM 44701T), isolated from a smear-ripened cheese.</title>
        <authorList>
            <consortium name="US DOE Joint Genome Institute (JGI-PGF)"/>
            <person name="Walter F."/>
            <person name="Albersmeier A."/>
            <person name="Kalinowski J."/>
            <person name="Ruckert C."/>
        </authorList>
    </citation>
    <scope>NUCLEOTIDE SEQUENCE</scope>
    <source>
        <strain evidence="4">CGMCC 1.15371</strain>
    </source>
</reference>
<dbReference type="AlphaFoldDB" id="A0A8J2VLI8"/>
<proteinExistence type="inferred from homology"/>
<keyword evidence="5" id="KW-1185">Reference proteome</keyword>
<dbReference type="NCBIfam" id="TIGR02861">
    <property type="entry name" value="SASP_H"/>
    <property type="match status" value="1"/>
</dbReference>